<dbReference type="InterPro" id="IPR008401">
    <property type="entry name" value="Apc13"/>
</dbReference>
<dbReference type="GO" id="GO:0005680">
    <property type="term" value="C:anaphase-promoting complex"/>
    <property type="evidence" value="ECO:0007669"/>
    <property type="project" value="InterPro"/>
</dbReference>
<dbReference type="PhylomeDB" id="A0A060T2Q4"/>
<comment type="similarity">
    <text evidence="1">Belongs to the APC13 family.</text>
</comment>
<dbReference type="GO" id="GO:0051301">
    <property type="term" value="P:cell division"/>
    <property type="evidence" value="ECO:0007669"/>
    <property type="project" value="UniProtKB-KW"/>
</dbReference>
<evidence type="ECO:0000313" key="6">
    <source>
        <dbReference type="EMBL" id="CDP33481.1"/>
    </source>
</evidence>
<keyword evidence="5" id="KW-0131">Cell cycle</keyword>
<evidence type="ECO:0000256" key="3">
    <source>
        <dbReference type="ARBA" id="ARBA00022776"/>
    </source>
</evidence>
<evidence type="ECO:0000256" key="4">
    <source>
        <dbReference type="ARBA" id="ARBA00022786"/>
    </source>
</evidence>
<gene>
    <name evidence="6" type="ORF">GNLVRS02_ARAD1A10373g</name>
</gene>
<reference evidence="6" key="1">
    <citation type="submission" date="2014-02" db="EMBL/GenBank/DDBJ databases">
        <authorList>
            <person name="Genoscope - CEA"/>
        </authorList>
    </citation>
    <scope>NUCLEOTIDE SEQUENCE</scope>
    <source>
        <strain evidence="6">LS3</strain>
    </source>
</reference>
<name>A0A060T2Q4_BLAAD</name>
<dbReference type="AlphaFoldDB" id="A0A060T2Q4"/>
<accession>A0A060T2Q4</accession>
<evidence type="ECO:0000256" key="5">
    <source>
        <dbReference type="ARBA" id="ARBA00023306"/>
    </source>
</evidence>
<keyword evidence="2" id="KW-0132">Cell division</keyword>
<keyword evidence="4" id="KW-0833">Ubl conjugation pathway</keyword>
<reference evidence="6" key="2">
    <citation type="submission" date="2014-06" db="EMBL/GenBank/DDBJ databases">
        <title>The complete genome of Blastobotrys (Arxula) adeninivorans LS3 - a yeast of biotechnological interest.</title>
        <authorList>
            <person name="Kunze G."/>
            <person name="Gaillardin C."/>
            <person name="Czernicka M."/>
            <person name="Durrens P."/>
            <person name="Martin T."/>
            <person name="Boer E."/>
            <person name="Gabaldon T."/>
            <person name="Cruz J."/>
            <person name="Talla E."/>
            <person name="Marck C."/>
            <person name="Goffeau A."/>
            <person name="Barbe V."/>
            <person name="Baret P."/>
            <person name="Baronian K."/>
            <person name="Beier S."/>
            <person name="Bleykasten C."/>
            <person name="Bode R."/>
            <person name="Casaregola S."/>
            <person name="Despons L."/>
            <person name="Fairhead C."/>
            <person name="Giersberg M."/>
            <person name="Gierski P."/>
            <person name="Hahnel U."/>
            <person name="Hartmann A."/>
            <person name="Jankowska D."/>
            <person name="Jubin C."/>
            <person name="Jung P."/>
            <person name="Lafontaine I."/>
            <person name="Leh-Louis V."/>
            <person name="Lemaire M."/>
            <person name="Marcet-Houben M."/>
            <person name="Mascher M."/>
            <person name="Morel G."/>
            <person name="Richard G.-F."/>
            <person name="Riechen J."/>
            <person name="Sacerdot C."/>
            <person name="Sarkar A."/>
            <person name="Savel G."/>
            <person name="Schacherer J."/>
            <person name="Sherman D."/>
            <person name="Straub M.-L."/>
            <person name="Stein N."/>
            <person name="Thierry A."/>
            <person name="Trautwein-Schult A."/>
            <person name="Westhof E."/>
            <person name="Worch S."/>
            <person name="Dujon B."/>
            <person name="Souciet J.-L."/>
            <person name="Wincker P."/>
            <person name="Scholz U."/>
            <person name="Neuveglise N."/>
        </authorList>
    </citation>
    <scope>NUCLEOTIDE SEQUENCE</scope>
    <source>
        <strain evidence="6">LS3</strain>
    </source>
</reference>
<proteinExistence type="inferred from homology"/>
<sequence length="93" mass="10770">MRDSDRSQVHLRDPRIVEVFEEWMKSKVEFDDIIVPPEHEPADTDEDDELAPDQYAAFGIIKSRQKASEPVWKDLGLRELAESGPDVRPKLPR</sequence>
<keyword evidence="3" id="KW-0498">Mitosis</keyword>
<protein>
    <submittedName>
        <fullName evidence="6">ARAD1A10373p</fullName>
    </submittedName>
</protein>
<evidence type="ECO:0000256" key="2">
    <source>
        <dbReference type="ARBA" id="ARBA00022618"/>
    </source>
</evidence>
<organism evidence="6">
    <name type="scientific">Blastobotrys adeninivorans</name>
    <name type="common">Yeast</name>
    <name type="synonym">Arxula adeninivorans</name>
    <dbReference type="NCBI Taxonomy" id="409370"/>
    <lineage>
        <taxon>Eukaryota</taxon>
        <taxon>Fungi</taxon>
        <taxon>Dikarya</taxon>
        <taxon>Ascomycota</taxon>
        <taxon>Saccharomycotina</taxon>
        <taxon>Dipodascomycetes</taxon>
        <taxon>Dipodascales</taxon>
        <taxon>Trichomonascaceae</taxon>
        <taxon>Blastobotrys</taxon>
    </lineage>
</organism>
<dbReference type="Pfam" id="PF05839">
    <property type="entry name" value="Apc13p"/>
    <property type="match status" value="1"/>
</dbReference>
<dbReference type="EMBL" id="HG937691">
    <property type="protein sequence ID" value="CDP33481.1"/>
    <property type="molecule type" value="Genomic_DNA"/>
</dbReference>
<dbReference type="PANTHER" id="PTHR28526">
    <property type="entry name" value="ANAPHASE-PROMOTING COMPLEX SUBUNIT 13"/>
    <property type="match status" value="1"/>
</dbReference>
<evidence type="ECO:0000256" key="1">
    <source>
        <dbReference type="ARBA" id="ARBA00006940"/>
    </source>
</evidence>
<dbReference type="PANTHER" id="PTHR28526:SF1">
    <property type="entry name" value="ANAPHASE-PROMOTING COMPLEX SUBUNIT 13"/>
    <property type="match status" value="1"/>
</dbReference>